<feature type="compositionally biased region" description="Polar residues" evidence="3">
    <location>
        <begin position="256"/>
        <end position="266"/>
    </location>
</feature>
<protein>
    <recommendedName>
        <fullName evidence="8">HP domain-containing protein</fullName>
    </recommendedName>
</protein>
<accession>A0A507BZV1</accession>
<name>A0A507BZV1_9FUNG</name>
<feature type="compositionally biased region" description="Basic and acidic residues" evidence="3">
    <location>
        <begin position="98"/>
        <end position="127"/>
    </location>
</feature>
<feature type="region of interest" description="Disordered" evidence="3">
    <location>
        <begin position="936"/>
        <end position="989"/>
    </location>
</feature>
<dbReference type="GO" id="GO:0015629">
    <property type="term" value="C:actin cytoskeleton"/>
    <property type="evidence" value="ECO:0007669"/>
    <property type="project" value="TreeGrafter"/>
</dbReference>
<dbReference type="SMART" id="SM00153">
    <property type="entry name" value="VHP"/>
    <property type="match status" value="1"/>
</dbReference>
<feature type="region of interest" description="Disordered" evidence="3">
    <location>
        <begin position="754"/>
        <end position="876"/>
    </location>
</feature>
<dbReference type="Pfam" id="PF00018">
    <property type="entry name" value="SH3_1"/>
    <property type="match status" value="1"/>
</dbReference>
<dbReference type="GO" id="GO:0005546">
    <property type="term" value="F:phosphatidylinositol-4,5-bisphosphate binding"/>
    <property type="evidence" value="ECO:0007669"/>
    <property type="project" value="TreeGrafter"/>
</dbReference>
<dbReference type="SUPFAM" id="SSF55753">
    <property type="entry name" value="Actin depolymerizing proteins"/>
    <property type="match status" value="5"/>
</dbReference>
<dbReference type="InterPro" id="IPR036028">
    <property type="entry name" value="SH3-like_dom_sf"/>
</dbReference>
<feature type="domain" description="HP" evidence="5">
    <location>
        <begin position="1689"/>
        <end position="1753"/>
    </location>
</feature>
<evidence type="ECO:0000256" key="2">
    <source>
        <dbReference type="PROSITE-ProRule" id="PRU00192"/>
    </source>
</evidence>
<dbReference type="Gene3D" id="3.40.20.10">
    <property type="entry name" value="Severin"/>
    <property type="match status" value="5"/>
</dbReference>
<dbReference type="Gene3D" id="1.10.950.10">
    <property type="entry name" value="Villin headpiece domain"/>
    <property type="match status" value="1"/>
</dbReference>
<evidence type="ECO:0000256" key="1">
    <source>
        <dbReference type="ARBA" id="ARBA00022443"/>
    </source>
</evidence>
<dbReference type="STRING" id="1806994.A0A507BZV1"/>
<dbReference type="EMBL" id="QEAO01000056">
    <property type="protein sequence ID" value="TPX30793.1"/>
    <property type="molecule type" value="Genomic_DNA"/>
</dbReference>
<dbReference type="PROSITE" id="PS50002">
    <property type="entry name" value="SH3"/>
    <property type="match status" value="1"/>
</dbReference>
<dbReference type="PANTHER" id="PTHR11977">
    <property type="entry name" value="VILLIN"/>
    <property type="match status" value="1"/>
</dbReference>
<dbReference type="PRINTS" id="PR00597">
    <property type="entry name" value="GELSOLIN"/>
</dbReference>
<reference evidence="6 7" key="1">
    <citation type="journal article" date="2019" name="Sci. Rep.">
        <title>Comparative genomics of chytrid fungi reveal insights into the obligate biotrophic and pathogenic lifestyle of Synchytrium endobioticum.</title>
        <authorList>
            <person name="van de Vossenberg B.T.L.H."/>
            <person name="Warris S."/>
            <person name="Nguyen H.D.T."/>
            <person name="van Gent-Pelzer M.P.E."/>
            <person name="Joly D.L."/>
            <person name="van de Geest H.C."/>
            <person name="Bonants P.J.M."/>
            <person name="Smith D.S."/>
            <person name="Levesque C.A."/>
            <person name="van der Lee T.A.J."/>
        </authorList>
    </citation>
    <scope>NUCLEOTIDE SEQUENCE [LARGE SCALE GENOMIC DNA]</scope>
    <source>
        <strain evidence="6 7">JEL517</strain>
    </source>
</reference>
<keyword evidence="1 2" id="KW-0728">SH3 domain</keyword>
<feature type="compositionally biased region" description="Polar residues" evidence="3">
    <location>
        <begin position="209"/>
        <end position="220"/>
    </location>
</feature>
<dbReference type="SMART" id="SM00326">
    <property type="entry name" value="SH3"/>
    <property type="match status" value="1"/>
</dbReference>
<dbReference type="PANTHER" id="PTHR11977:SF45">
    <property type="entry name" value="SUPERVILLIN"/>
    <property type="match status" value="1"/>
</dbReference>
<feature type="region of interest" description="Disordered" evidence="3">
    <location>
        <begin position="256"/>
        <end position="318"/>
    </location>
</feature>
<feature type="domain" description="SH3" evidence="4">
    <location>
        <begin position="587"/>
        <end position="648"/>
    </location>
</feature>
<dbReference type="GO" id="GO:0005737">
    <property type="term" value="C:cytoplasm"/>
    <property type="evidence" value="ECO:0007669"/>
    <property type="project" value="TreeGrafter"/>
</dbReference>
<dbReference type="InterPro" id="IPR007122">
    <property type="entry name" value="Villin/Gelsolin"/>
</dbReference>
<evidence type="ECO:0000259" key="5">
    <source>
        <dbReference type="PROSITE" id="PS51089"/>
    </source>
</evidence>
<comment type="caution">
    <text evidence="6">The sequence shown here is derived from an EMBL/GenBank/DDBJ whole genome shotgun (WGS) entry which is preliminary data.</text>
</comment>
<dbReference type="Gene3D" id="2.30.30.40">
    <property type="entry name" value="SH3 Domains"/>
    <property type="match status" value="1"/>
</dbReference>
<feature type="compositionally biased region" description="Polar residues" evidence="3">
    <location>
        <begin position="286"/>
        <end position="305"/>
    </location>
</feature>
<evidence type="ECO:0000256" key="3">
    <source>
        <dbReference type="SAM" id="MobiDB-lite"/>
    </source>
</evidence>
<dbReference type="InterPro" id="IPR001452">
    <property type="entry name" value="SH3_domain"/>
</dbReference>
<dbReference type="GO" id="GO:0008154">
    <property type="term" value="P:actin polymerization or depolymerization"/>
    <property type="evidence" value="ECO:0007669"/>
    <property type="project" value="TreeGrafter"/>
</dbReference>
<feature type="compositionally biased region" description="Basic and acidic residues" evidence="3">
    <location>
        <begin position="813"/>
        <end position="828"/>
    </location>
</feature>
<dbReference type="GeneID" id="42006931"/>
<evidence type="ECO:0000313" key="6">
    <source>
        <dbReference type="EMBL" id="TPX30793.1"/>
    </source>
</evidence>
<evidence type="ECO:0000313" key="7">
    <source>
        <dbReference type="Proteomes" id="UP000319731"/>
    </source>
</evidence>
<dbReference type="SUPFAM" id="SSF47050">
    <property type="entry name" value="VHP, Villin headpiece domain"/>
    <property type="match status" value="1"/>
</dbReference>
<dbReference type="Pfam" id="PF02209">
    <property type="entry name" value="VHP"/>
    <property type="match status" value="1"/>
</dbReference>
<feature type="compositionally biased region" description="Low complexity" evidence="3">
    <location>
        <begin position="188"/>
        <end position="198"/>
    </location>
</feature>
<dbReference type="InterPro" id="IPR029006">
    <property type="entry name" value="ADF-H/Gelsolin-like_dom_sf"/>
</dbReference>
<dbReference type="OrthoDB" id="6375767at2759"/>
<dbReference type="GO" id="GO:0051016">
    <property type="term" value="P:barbed-end actin filament capping"/>
    <property type="evidence" value="ECO:0007669"/>
    <property type="project" value="TreeGrafter"/>
</dbReference>
<feature type="compositionally biased region" description="Polar residues" evidence="3">
    <location>
        <begin position="228"/>
        <end position="240"/>
    </location>
</feature>
<feature type="region of interest" description="Disordered" evidence="3">
    <location>
        <begin position="98"/>
        <end position="240"/>
    </location>
</feature>
<feature type="compositionally biased region" description="Polar residues" evidence="3">
    <location>
        <begin position="856"/>
        <end position="874"/>
    </location>
</feature>
<dbReference type="InterPro" id="IPR007123">
    <property type="entry name" value="Gelsolin-like_dom"/>
</dbReference>
<feature type="compositionally biased region" description="Polar residues" evidence="3">
    <location>
        <begin position="765"/>
        <end position="784"/>
    </location>
</feature>
<dbReference type="SUPFAM" id="SSF50044">
    <property type="entry name" value="SH3-domain"/>
    <property type="match status" value="1"/>
</dbReference>
<dbReference type="GO" id="GO:0051014">
    <property type="term" value="P:actin filament severing"/>
    <property type="evidence" value="ECO:0007669"/>
    <property type="project" value="TreeGrafter"/>
</dbReference>
<dbReference type="RefSeq" id="XP_031022373.1">
    <property type="nucleotide sequence ID" value="XM_031171634.1"/>
</dbReference>
<dbReference type="CDD" id="cd00174">
    <property type="entry name" value="SH3"/>
    <property type="match status" value="1"/>
</dbReference>
<dbReference type="InterPro" id="IPR057226">
    <property type="entry name" value="DUF7904"/>
</dbReference>
<dbReference type="InterPro" id="IPR003128">
    <property type="entry name" value="Villin_headpiece"/>
</dbReference>
<dbReference type="InterPro" id="IPR036886">
    <property type="entry name" value="Villin_headpiece_dom_sf"/>
</dbReference>
<sequence length="1753" mass="190870">MSQANSVAQTPRRSPSGDLAHIQCITADQAAYKLSRMELNGAIMEPAFSENIGDRHFGTSDSVFSSVPVSRDGWSASMAAKNDLLAFQAERKERREARKRALEDAKARDQERLSRLMEEAEVEARDSKLKRKSSTSGPRGASASEALVSLRLSQVSNPNRSSTSMRSPGVESPATSLNVRMFGGIDTSRPVSSSSPASQRGMDVPSSPLRPTTPSITASPNLPAVALPTTTKSQPNTGSHVSDLVVKYEAAVETVVESSPKPSSRPVSLLLDTGSSPTGLKRHSSVRTPDSASESGMKRNNSASATDAGLKRTSSMREPRTDALKLTGLELARPASPVSPQISNILANLLKHDDAPKPVASSLHSEKIPAAAHVDDIKAKFEAAAESLAVANANTKRSSVIRNSTTSQPIQVFSVAVAENPVVSNEPRMSKATQHEPRLSLVIAEPTSNTEQQVAASNKPDDAPIDSATADLANNSIVEEVNDIMGDVPQDIELAPLESPVEPMAEPIVESVIEPIVEPVAESVTESIVESIVEPVEASVQSVVEAPVAVVNILEPVAETAVQAPELVESVTISSQQQPPAAPKRTTVICYAKASHPFEGNAEGNELTFAAGDVFEILEQDEGWWQARRYGTNQVGFLPSAYTQPITLDEIEQSNKPTPEIQQSMETLGSVTDVRQAETPEIETAEPTQIAEAKEPESVNTLEDLMKAVIDSSSAPSSPLTNESFTLPIASKTEDTQAVEPLVIPDAAVAQVESSVEEGEAIPLSPQSATAEGASRTGSASPRTGPQRRPPSASFLKARADSATASNQNGEVASDRKTIYKESSEDRSVSASEEPAPMPETIAPKAAGARLDRNKTITATSRATPKPSSISKGTSLRIKSVEELGTDNFNQDGSEPPLPATLFENNLLSAMTRDDEELKQRPTSFETSILSIMGNGSSQEAHKEATSPTGTNWSPAAVSSTIAERTRAFDGDAPTGSKTNLSTRPVSSLAAPSVGKYGRAVARREVSLLKVKGKRKMYTVRVPISAASMNEGDVFILEVPRTDSGMVFTPSMNGDPNNASLFVWYGKDAGPVKRAKGKEVVYRTQDREWGKKGVIAELEQGVENFSSAEFWRVIAGSPSAPSTMKTAVEGGDDMEYEKQMESMTFLYGADPESDPSNPQFKVLVNGKTLTTKNVHCGGSFIVDCYDEIFVWHGRQSPESERNAATAFAESLSKAEGRPANVVLDIERDPAERILFKERFMDWTDGFKIEVSLQKNIAAKDKSRYVYDRGGWDVKKIDKVNVEAMYDPPGPPSRWDVVEDPDIGGPPKPEEDLGVVSLEVLVLEEKGTSKSIDATEAQILYAGESYTFMYKHLTGRPESPKEVSVMYYWIGSETKSSDMANAAYTAADIAKKAGARQVRVRQGQEPSHFLKMLGGFVIVRKGFRKSFIHEDKALYHIRAVCRDVVRCEETIFNASSLSSAHCFVLALKNQVIVWHGVGSFDYEQAKANEVAKRIADVRPIQEIQEQNEPKIWFEKLAPNSTRKTPEYASADYFSLKSKFPDSYKTRLFRISFGLKNGNPTAEEVENYTQNDLEESAVFILDAFFEMFVWVGSEAKSNFKDVKLGLETCMEYVSYVAKKQPQRRIDGTKCLFVRSGAEPANFRTCFTAYDDGAEDFSESQGFLKKFRRTLSRPKGDAHKGALQLVPEILVQLRTTTYPIELLKKKDELPPGVDPNRIEDFMSPEDLQKVFKMDKDKFSALPLWKRTELKKKAGLF</sequence>
<proteinExistence type="predicted"/>
<keyword evidence="7" id="KW-1185">Reference proteome</keyword>
<dbReference type="GO" id="GO:0051015">
    <property type="term" value="F:actin filament binding"/>
    <property type="evidence" value="ECO:0007669"/>
    <property type="project" value="InterPro"/>
</dbReference>
<feature type="compositionally biased region" description="Polar residues" evidence="3">
    <location>
        <begin position="946"/>
        <end position="963"/>
    </location>
</feature>
<organism evidence="6 7">
    <name type="scientific">Synchytrium microbalum</name>
    <dbReference type="NCBI Taxonomy" id="1806994"/>
    <lineage>
        <taxon>Eukaryota</taxon>
        <taxon>Fungi</taxon>
        <taxon>Fungi incertae sedis</taxon>
        <taxon>Chytridiomycota</taxon>
        <taxon>Chytridiomycota incertae sedis</taxon>
        <taxon>Chytridiomycetes</taxon>
        <taxon>Synchytriales</taxon>
        <taxon>Synchytriaceae</taxon>
        <taxon>Synchytrium</taxon>
    </lineage>
</organism>
<dbReference type="SMART" id="SM00262">
    <property type="entry name" value="GEL"/>
    <property type="match status" value="5"/>
</dbReference>
<dbReference type="Pfam" id="PF00626">
    <property type="entry name" value="Gelsolin"/>
    <property type="match status" value="2"/>
</dbReference>
<dbReference type="Pfam" id="PF25480">
    <property type="entry name" value="DUF7904"/>
    <property type="match status" value="1"/>
</dbReference>
<dbReference type="Proteomes" id="UP000319731">
    <property type="component" value="Unassembled WGS sequence"/>
</dbReference>
<feature type="compositionally biased region" description="Polar residues" evidence="3">
    <location>
        <begin position="976"/>
        <end position="986"/>
    </location>
</feature>
<dbReference type="PROSITE" id="PS51089">
    <property type="entry name" value="HP"/>
    <property type="match status" value="1"/>
</dbReference>
<feature type="compositionally biased region" description="Polar residues" evidence="3">
    <location>
        <begin position="151"/>
        <end position="166"/>
    </location>
</feature>
<evidence type="ECO:0008006" key="8">
    <source>
        <dbReference type="Google" id="ProtNLM"/>
    </source>
</evidence>
<evidence type="ECO:0000259" key="4">
    <source>
        <dbReference type="PROSITE" id="PS50002"/>
    </source>
</evidence>
<gene>
    <name evidence="6" type="ORF">SmJEL517_g05708</name>
</gene>